<dbReference type="SMART" id="SM00855">
    <property type="entry name" value="PGAM"/>
    <property type="match status" value="1"/>
</dbReference>
<feature type="region of interest" description="Disordered" evidence="1">
    <location>
        <begin position="207"/>
        <end position="248"/>
    </location>
</feature>
<feature type="compositionally biased region" description="Pro residues" evidence="1">
    <location>
        <begin position="239"/>
        <end position="248"/>
    </location>
</feature>
<dbReference type="CDD" id="cd07067">
    <property type="entry name" value="HP_PGM_like"/>
    <property type="match status" value="1"/>
</dbReference>
<gene>
    <name evidence="2" type="ORF">OE229_16375</name>
</gene>
<dbReference type="SUPFAM" id="SSF53254">
    <property type="entry name" value="Phosphoglycerate mutase-like"/>
    <property type="match status" value="1"/>
</dbReference>
<evidence type="ECO:0000256" key="1">
    <source>
        <dbReference type="SAM" id="MobiDB-lite"/>
    </source>
</evidence>
<dbReference type="AlphaFoldDB" id="A0A9Q9P6T2"/>
<dbReference type="Pfam" id="PF00300">
    <property type="entry name" value="His_Phos_1"/>
    <property type="match status" value="1"/>
</dbReference>
<dbReference type="EMBL" id="CP106879">
    <property type="protein sequence ID" value="UYC80668.1"/>
    <property type="molecule type" value="Genomic_DNA"/>
</dbReference>
<name>A0A9Q9P6T2_9MICO</name>
<dbReference type="InterPro" id="IPR029033">
    <property type="entry name" value="His_PPase_superfam"/>
</dbReference>
<accession>A0A9Q9P6T2</accession>
<dbReference type="NCBIfam" id="TIGR03848">
    <property type="entry name" value="MSMEG_4193"/>
    <property type="match status" value="1"/>
</dbReference>
<dbReference type="KEGG" id="cpoi:OE229_16375"/>
<dbReference type="Gene3D" id="3.40.50.1240">
    <property type="entry name" value="Phosphoglycerate mutase-like"/>
    <property type="match status" value="1"/>
</dbReference>
<dbReference type="InterPro" id="IPR013078">
    <property type="entry name" value="His_Pase_superF_clade-1"/>
</dbReference>
<dbReference type="GO" id="GO:0005737">
    <property type="term" value="C:cytoplasm"/>
    <property type="evidence" value="ECO:0007669"/>
    <property type="project" value="TreeGrafter"/>
</dbReference>
<dbReference type="PANTHER" id="PTHR48100:SF2">
    <property type="entry name" value="CONSERVED PROTEIN"/>
    <property type="match status" value="1"/>
</dbReference>
<dbReference type="InterPro" id="IPR022492">
    <property type="entry name" value="Phosphomutase_MSMEG4193_put"/>
</dbReference>
<dbReference type="GO" id="GO:0016791">
    <property type="term" value="F:phosphatase activity"/>
    <property type="evidence" value="ECO:0007669"/>
    <property type="project" value="TreeGrafter"/>
</dbReference>
<evidence type="ECO:0000313" key="2">
    <source>
        <dbReference type="EMBL" id="UYC80668.1"/>
    </source>
</evidence>
<dbReference type="RefSeq" id="WP_182066771.1">
    <property type="nucleotide sequence ID" value="NZ_CP106879.1"/>
</dbReference>
<sequence>MATVLLVRHGRTTANATGVLAGRTAGVRLDAVGRTQAERTAERIAAVPVVAVVSSPLERCRQTARAILDRQTDRQTDRPAGPPASLIERAITEADYGQWQGRKLADLAKEPLWRTVQANPSAVVFPGGESMQTMQSRAVAAVRRIDAEVEAEHGPGAVWVAVSHGDIIKSVLADAFGMHLDLFQRIGVGPASVSVVRYGEHRPEVVATNTESGDLSWLRTAPAPSGDAAVGGGAGNPAPDAPAGPARP</sequence>
<organism evidence="2 3">
    <name type="scientific">Curtobacterium poinsettiae</name>
    <dbReference type="NCBI Taxonomy" id="159612"/>
    <lineage>
        <taxon>Bacteria</taxon>
        <taxon>Bacillati</taxon>
        <taxon>Actinomycetota</taxon>
        <taxon>Actinomycetes</taxon>
        <taxon>Micrococcales</taxon>
        <taxon>Microbacteriaceae</taxon>
        <taxon>Curtobacterium</taxon>
    </lineage>
</organism>
<dbReference type="Proteomes" id="UP001062223">
    <property type="component" value="Chromosome"/>
</dbReference>
<evidence type="ECO:0000313" key="3">
    <source>
        <dbReference type="Proteomes" id="UP001062223"/>
    </source>
</evidence>
<proteinExistence type="predicted"/>
<protein>
    <submittedName>
        <fullName evidence="2">MSMEG_4193 family putative phosphomutase</fullName>
    </submittedName>
</protein>
<dbReference type="InterPro" id="IPR050275">
    <property type="entry name" value="PGM_Phosphatase"/>
</dbReference>
<reference evidence="2" key="1">
    <citation type="submission" date="2022-09" db="EMBL/GenBank/DDBJ databases">
        <title>Taxonomy of Curtobacterium flaccumfaciens.</title>
        <authorList>
            <person name="Osdaghi E."/>
            <person name="Taghavi S.M."/>
            <person name="Hamidizade M."/>
            <person name="Abachi H."/>
            <person name="Fazliarab A."/>
            <person name="Baeyen S."/>
            <person name="Portier P."/>
            <person name="Van Vaerenbergh J."/>
            <person name="Jacques M.-A."/>
        </authorList>
    </citation>
    <scope>NUCLEOTIDE SEQUENCE</scope>
    <source>
        <strain evidence="2">AGQB46</strain>
    </source>
</reference>
<dbReference type="PANTHER" id="PTHR48100">
    <property type="entry name" value="BROAD-SPECIFICITY PHOSPHATASE YOR283W-RELATED"/>
    <property type="match status" value="1"/>
</dbReference>